<dbReference type="AlphaFoldDB" id="A0A939B8F3"/>
<accession>A0A939B8F3</accession>
<name>A0A939B8F3_9BACT</name>
<proteinExistence type="predicted"/>
<dbReference type="Proteomes" id="UP000706891">
    <property type="component" value="Unassembled WGS sequence"/>
</dbReference>
<gene>
    <name evidence="1" type="ORF">H6A34_12930</name>
</gene>
<dbReference type="EMBL" id="JACJJG010000125">
    <property type="protein sequence ID" value="MBM6674771.1"/>
    <property type="molecule type" value="Genomic_DNA"/>
</dbReference>
<dbReference type="RefSeq" id="WP_205105856.1">
    <property type="nucleotide sequence ID" value="NZ_JACJJG010000125.1"/>
</dbReference>
<reference evidence="1" key="2">
    <citation type="journal article" date="2021" name="Sci. Rep.">
        <title>The distribution of antibiotic resistance genes in chicken gut microbiota commensals.</title>
        <authorList>
            <person name="Juricova H."/>
            <person name="Matiasovicova J."/>
            <person name="Kubasova T."/>
            <person name="Cejkova D."/>
            <person name="Rychlik I."/>
        </authorList>
    </citation>
    <scope>NUCLEOTIDE SEQUENCE</scope>
    <source>
        <strain evidence="1">An824</strain>
    </source>
</reference>
<evidence type="ECO:0000313" key="2">
    <source>
        <dbReference type="Proteomes" id="UP000706891"/>
    </source>
</evidence>
<sequence>MEIRRILRTGYKALVVTVTLIEAIDLSRNLIGKCKNKKATTVSDSVAGTNSVESA</sequence>
<evidence type="ECO:0000313" key="1">
    <source>
        <dbReference type="EMBL" id="MBM6674771.1"/>
    </source>
</evidence>
<keyword evidence="2" id="KW-1185">Reference proteome</keyword>
<comment type="caution">
    <text evidence="1">The sequence shown here is derived from an EMBL/GenBank/DDBJ whole genome shotgun (WGS) entry which is preliminary data.</text>
</comment>
<organism evidence="1 2">
    <name type="scientific">Marseilla massiliensis</name>
    <dbReference type="NCBI Taxonomy" id="1841864"/>
    <lineage>
        <taxon>Bacteria</taxon>
        <taxon>Pseudomonadati</taxon>
        <taxon>Bacteroidota</taxon>
        <taxon>Bacteroidia</taxon>
        <taxon>Bacteroidales</taxon>
        <taxon>Prevotellaceae</taxon>
        <taxon>Marseilla</taxon>
    </lineage>
</organism>
<reference evidence="1" key="1">
    <citation type="submission" date="2020-08" db="EMBL/GenBank/DDBJ databases">
        <authorList>
            <person name="Cejkova D."/>
            <person name="Kubasova T."/>
            <person name="Jahodarova E."/>
            <person name="Rychlik I."/>
        </authorList>
    </citation>
    <scope>NUCLEOTIDE SEQUENCE</scope>
    <source>
        <strain evidence="1">An824</strain>
    </source>
</reference>
<protein>
    <submittedName>
        <fullName evidence="1">Uncharacterized protein</fullName>
    </submittedName>
</protein>